<evidence type="ECO:0000313" key="3">
    <source>
        <dbReference type="Proteomes" id="UP000176308"/>
    </source>
</evidence>
<comment type="caution">
    <text evidence="2">The sequence shown here is derived from an EMBL/GenBank/DDBJ whole genome shotgun (WGS) entry which is preliminary data.</text>
</comment>
<feature type="domain" description="Phosphotyrosine protein phosphatase I" evidence="1">
    <location>
        <begin position="1"/>
        <end position="120"/>
    </location>
</feature>
<dbReference type="SUPFAM" id="SSF52788">
    <property type="entry name" value="Phosphotyrosine protein phosphatases I"/>
    <property type="match status" value="1"/>
</dbReference>
<dbReference type="Proteomes" id="UP000176308">
    <property type="component" value="Unassembled WGS sequence"/>
</dbReference>
<proteinExistence type="predicted"/>
<dbReference type="AlphaFoldDB" id="A0A1G2I7U8"/>
<dbReference type="Gene3D" id="3.40.50.2300">
    <property type="match status" value="1"/>
</dbReference>
<sequence>MNILFVCRGNVFRSLSAEYCLKKYLESVNIKEIGVFSAGIEAIQQPVPRFILNQLSKLEIDASGHKQTKLEKEHLIEADLIVSMGINHKKYIERNFNYPSYLFNEICYGKITSVLDIHDAVPGWESRVKESRNHMKWTINYIHSSMPYFLENYKNFVFKLRNSTRL</sequence>
<reference evidence="2 3" key="1">
    <citation type="journal article" date="2016" name="Nat. Commun.">
        <title>Thousands of microbial genomes shed light on interconnected biogeochemical processes in an aquifer system.</title>
        <authorList>
            <person name="Anantharaman K."/>
            <person name="Brown C.T."/>
            <person name="Hug L.A."/>
            <person name="Sharon I."/>
            <person name="Castelle C.J."/>
            <person name="Probst A.J."/>
            <person name="Thomas B.C."/>
            <person name="Singh A."/>
            <person name="Wilkins M.J."/>
            <person name="Karaoz U."/>
            <person name="Brodie E.L."/>
            <person name="Williams K.H."/>
            <person name="Hubbard S.S."/>
            <person name="Banfield J.F."/>
        </authorList>
    </citation>
    <scope>NUCLEOTIDE SEQUENCE [LARGE SCALE GENOMIC DNA]</scope>
</reference>
<accession>A0A1G2I7U8</accession>
<dbReference type="SMART" id="SM00226">
    <property type="entry name" value="LMWPc"/>
    <property type="match status" value="1"/>
</dbReference>
<dbReference type="EMBL" id="MHOX01000026">
    <property type="protein sequence ID" value="OGZ70440.1"/>
    <property type="molecule type" value="Genomic_DNA"/>
</dbReference>
<protein>
    <recommendedName>
        <fullName evidence="1">Phosphotyrosine protein phosphatase I domain-containing protein</fullName>
    </recommendedName>
</protein>
<evidence type="ECO:0000259" key="1">
    <source>
        <dbReference type="SMART" id="SM00226"/>
    </source>
</evidence>
<dbReference type="InterPro" id="IPR036196">
    <property type="entry name" value="Ptyr_pPase_sf"/>
</dbReference>
<name>A0A1G2I7U8_9BACT</name>
<evidence type="ECO:0000313" key="2">
    <source>
        <dbReference type="EMBL" id="OGZ70440.1"/>
    </source>
</evidence>
<dbReference type="Pfam" id="PF01451">
    <property type="entry name" value="LMWPc"/>
    <property type="match status" value="1"/>
</dbReference>
<dbReference type="InterPro" id="IPR023485">
    <property type="entry name" value="Ptyr_pPase"/>
</dbReference>
<gene>
    <name evidence="2" type="ORF">A2904_00550</name>
</gene>
<organism evidence="2 3">
    <name type="scientific">Candidatus Staskawiczbacteria bacterium RIFCSPLOWO2_01_FULL_33_9</name>
    <dbReference type="NCBI Taxonomy" id="1802211"/>
    <lineage>
        <taxon>Bacteria</taxon>
        <taxon>Candidatus Staskawicziibacteriota</taxon>
    </lineage>
</organism>